<reference evidence="1" key="2">
    <citation type="journal article" date="2015" name="Fish Shellfish Immunol.">
        <title>Early steps in the European eel (Anguilla anguilla)-Vibrio vulnificus interaction in the gills: Role of the RtxA13 toxin.</title>
        <authorList>
            <person name="Callol A."/>
            <person name="Pajuelo D."/>
            <person name="Ebbesson L."/>
            <person name="Teles M."/>
            <person name="MacKenzie S."/>
            <person name="Amaro C."/>
        </authorList>
    </citation>
    <scope>NUCLEOTIDE SEQUENCE</scope>
</reference>
<protein>
    <submittedName>
        <fullName evidence="1">Uncharacterized protein</fullName>
    </submittedName>
</protein>
<proteinExistence type="predicted"/>
<name>A0A0E9RIL4_ANGAN</name>
<evidence type="ECO:0000313" key="1">
    <source>
        <dbReference type="EMBL" id="JAH28991.1"/>
    </source>
</evidence>
<dbReference type="AlphaFoldDB" id="A0A0E9RIL4"/>
<accession>A0A0E9RIL4</accession>
<sequence length="47" mass="5459">MPGFYLDMSLISIQHPQISTNLNIYNVSHRILQSDLKGKIFYNSVYV</sequence>
<organism evidence="1">
    <name type="scientific">Anguilla anguilla</name>
    <name type="common">European freshwater eel</name>
    <name type="synonym">Muraena anguilla</name>
    <dbReference type="NCBI Taxonomy" id="7936"/>
    <lineage>
        <taxon>Eukaryota</taxon>
        <taxon>Metazoa</taxon>
        <taxon>Chordata</taxon>
        <taxon>Craniata</taxon>
        <taxon>Vertebrata</taxon>
        <taxon>Euteleostomi</taxon>
        <taxon>Actinopterygii</taxon>
        <taxon>Neopterygii</taxon>
        <taxon>Teleostei</taxon>
        <taxon>Anguilliformes</taxon>
        <taxon>Anguillidae</taxon>
        <taxon>Anguilla</taxon>
    </lineage>
</organism>
<reference evidence="1" key="1">
    <citation type="submission" date="2014-11" db="EMBL/GenBank/DDBJ databases">
        <authorList>
            <person name="Amaro Gonzalez C."/>
        </authorList>
    </citation>
    <scope>NUCLEOTIDE SEQUENCE</scope>
</reference>
<dbReference type="EMBL" id="GBXM01079586">
    <property type="protein sequence ID" value="JAH28991.1"/>
    <property type="molecule type" value="Transcribed_RNA"/>
</dbReference>